<evidence type="ECO:0000313" key="3">
    <source>
        <dbReference type="Proteomes" id="UP000215914"/>
    </source>
</evidence>
<dbReference type="AlphaFoldDB" id="A0A9K3J167"/>
<feature type="region of interest" description="Disordered" evidence="1">
    <location>
        <begin position="1"/>
        <end position="45"/>
    </location>
</feature>
<gene>
    <name evidence="2" type="ORF">HanXRQr2_Chr05g0224291</name>
</gene>
<dbReference type="Proteomes" id="UP000215914">
    <property type="component" value="Unassembled WGS sequence"/>
</dbReference>
<comment type="caution">
    <text evidence="2">The sequence shown here is derived from an EMBL/GenBank/DDBJ whole genome shotgun (WGS) entry which is preliminary data.</text>
</comment>
<accession>A0A9K3J167</accession>
<organism evidence="2 3">
    <name type="scientific">Helianthus annuus</name>
    <name type="common">Common sunflower</name>
    <dbReference type="NCBI Taxonomy" id="4232"/>
    <lineage>
        <taxon>Eukaryota</taxon>
        <taxon>Viridiplantae</taxon>
        <taxon>Streptophyta</taxon>
        <taxon>Embryophyta</taxon>
        <taxon>Tracheophyta</taxon>
        <taxon>Spermatophyta</taxon>
        <taxon>Magnoliopsida</taxon>
        <taxon>eudicotyledons</taxon>
        <taxon>Gunneridae</taxon>
        <taxon>Pentapetalae</taxon>
        <taxon>asterids</taxon>
        <taxon>campanulids</taxon>
        <taxon>Asterales</taxon>
        <taxon>Asteraceae</taxon>
        <taxon>Asteroideae</taxon>
        <taxon>Heliantheae alliance</taxon>
        <taxon>Heliantheae</taxon>
        <taxon>Helianthus</taxon>
    </lineage>
</organism>
<keyword evidence="3" id="KW-1185">Reference proteome</keyword>
<proteinExistence type="predicted"/>
<feature type="compositionally biased region" description="Polar residues" evidence="1">
    <location>
        <begin position="26"/>
        <end position="45"/>
    </location>
</feature>
<dbReference type="EMBL" id="MNCJ02000320">
    <property type="protein sequence ID" value="KAF5806670.1"/>
    <property type="molecule type" value="Genomic_DNA"/>
</dbReference>
<reference evidence="2" key="2">
    <citation type="submission" date="2020-06" db="EMBL/GenBank/DDBJ databases">
        <title>Helianthus annuus Genome sequencing and assembly Release 2.</title>
        <authorList>
            <person name="Gouzy J."/>
            <person name="Langlade N."/>
            <person name="Munos S."/>
        </authorList>
    </citation>
    <scope>NUCLEOTIDE SEQUENCE</scope>
    <source>
        <tissue evidence="2">Leaves</tissue>
    </source>
</reference>
<sequence>MIDMAFQTASGVNESGWSEKGGSGSVQSSTSNKETQSVIRHPTQT</sequence>
<evidence type="ECO:0000313" key="2">
    <source>
        <dbReference type="EMBL" id="KAF5806670.1"/>
    </source>
</evidence>
<evidence type="ECO:0000256" key="1">
    <source>
        <dbReference type="SAM" id="MobiDB-lite"/>
    </source>
</evidence>
<dbReference type="Gramene" id="mRNA:HanXRQr2_Chr05g0224291">
    <property type="protein sequence ID" value="mRNA:HanXRQr2_Chr05g0224291"/>
    <property type="gene ID" value="HanXRQr2_Chr05g0224291"/>
</dbReference>
<reference evidence="2" key="1">
    <citation type="journal article" date="2017" name="Nature">
        <title>The sunflower genome provides insights into oil metabolism, flowering and Asterid evolution.</title>
        <authorList>
            <person name="Badouin H."/>
            <person name="Gouzy J."/>
            <person name="Grassa C.J."/>
            <person name="Murat F."/>
            <person name="Staton S.E."/>
            <person name="Cottret L."/>
            <person name="Lelandais-Briere C."/>
            <person name="Owens G.L."/>
            <person name="Carrere S."/>
            <person name="Mayjonade B."/>
            <person name="Legrand L."/>
            <person name="Gill N."/>
            <person name="Kane N.C."/>
            <person name="Bowers J.E."/>
            <person name="Hubner S."/>
            <person name="Bellec A."/>
            <person name="Berard A."/>
            <person name="Berges H."/>
            <person name="Blanchet N."/>
            <person name="Boniface M.C."/>
            <person name="Brunel D."/>
            <person name="Catrice O."/>
            <person name="Chaidir N."/>
            <person name="Claudel C."/>
            <person name="Donnadieu C."/>
            <person name="Faraut T."/>
            <person name="Fievet G."/>
            <person name="Helmstetter N."/>
            <person name="King M."/>
            <person name="Knapp S.J."/>
            <person name="Lai Z."/>
            <person name="Le Paslier M.C."/>
            <person name="Lippi Y."/>
            <person name="Lorenzon L."/>
            <person name="Mandel J.R."/>
            <person name="Marage G."/>
            <person name="Marchand G."/>
            <person name="Marquand E."/>
            <person name="Bret-Mestries E."/>
            <person name="Morien E."/>
            <person name="Nambeesan S."/>
            <person name="Nguyen T."/>
            <person name="Pegot-Espagnet P."/>
            <person name="Pouilly N."/>
            <person name="Raftis F."/>
            <person name="Sallet E."/>
            <person name="Schiex T."/>
            <person name="Thomas J."/>
            <person name="Vandecasteele C."/>
            <person name="Vares D."/>
            <person name="Vear F."/>
            <person name="Vautrin S."/>
            <person name="Crespi M."/>
            <person name="Mangin B."/>
            <person name="Burke J.M."/>
            <person name="Salse J."/>
            <person name="Munos S."/>
            <person name="Vincourt P."/>
            <person name="Rieseberg L.H."/>
            <person name="Langlade N.B."/>
        </authorList>
    </citation>
    <scope>NUCLEOTIDE SEQUENCE</scope>
    <source>
        <tissue evidence="2">Leaves</tissue>
    </source>
</reference>
<protein>
    <submittedName>
        <fullName evidence="2">Uncharacterized protein</fullName>
    </submittedName>
</protein>
<name>A0A9K3J167_HELAN</name>